<dbReference type="SUPFAM" id="SSF49313">
    <property type="entry name" value="Cadherin-like"/>
    <property type="match status" value="2"/>
</dbReference>
<dbReference type="Pfam" id="PF00353">
    <property type="entry name" value="HemolysinCabind"/>
    <property type="match status" value="30"/>
</dbReference>
<dbReference type="SUPFAM" id="SSF53474">
    <property type="entry name" value="alpha/beta-Hydrolases"/>
    <property type="match status" value="1"/>
</dbReference>
<proteinExistence type="predicted"/>
<accession>A0A7D5NAR4</accession>
<dbReference type="InterPro" id="IPR050557">
    <property type="entry name" value="RTX_toxin/Mannuronan_C5-epim"/>
</dbReference>
<evidence type="ECO:0000256" key="2">
    <source>
        <dbReference type="ARBA" id="ARBA00022525"/>
    </source>
</evidence>
<evidence type="ECO:0000256" key="3">
    <source>
        <dbReference type="ARBA" id="ARBA00022837"/>
    </source>
</evidence>
<feature type="region of interest" description="Disordered" evidence="4">
    <location>
        <begin position="732"/>
        <end position="754"/>
    </location>
</feature>
<dbReference type="Proteomes" id="UP000509684">
    <property type="component" value="Chromosome"/>
</dbReference>
<feature type="region of interest" description="Disordered" evidence="4">
    <location>
        <begin position="1710"/>
        <end position="1774"/>
    </location>
</feature>
<dbReference type="InterPro" id="IPR006644">
    <property type="entry name" value="Cadg"/>
</dbReference>
<dbReference type="InterPro" id="IPR010566">
    <property type="entry name" value="Haemolys_ca-bd"/>
</dbReference>
<keyword evidence="2" id="KW-0964">Secreted</keyword>
<dbReference type="InterPro" id="IPR011049">
    <property type="entry name" value="Serralysin-like_metalloprot_C"/>
</dbReference>
<name>A0A7D5NAR4_9PROT</name>
<feature type="compositionally biased region" description="Acidic residues" evidence="4">
    <location>
        <begin position="1710"/>
        <end position="1719"/>
    </location>
</feature>
<feature type="compositionally biased region" description="Gly residues" evidence="4">
    <location>
        <begin position="1153"/>
        <end position="1165"/>
    </location>
</feature>
<dbReference type="SUPFAM" id="SSF51120">
    <property type="entry name" value="beta-Roll"/>
    <property type="match status" value="18"/>
</dbReference>
<dbReference type="KEGG" id="acog:HWD57_14330"/>
<feature type="domain" description="Dystroglycan-type cadherin-like" evidence="5">
    <location>
        <begin position="2593"/>
        <end position="2693"/>
    </location>
</feature>
<feature type="compositionally biased region" description="Gly residues" evidence="4">
    <location>
        <begin position="1755"/>
        <end position="1769"/>
    </location>
</feature>
<evidence type="ECO:0000313" key="7">
    <source>
        <dbReference type="Proteomes" id="UP000509684"/>
    </source>
</evidence>
<dbReference type="InterPro" id="IPR018511">
    <property type="entry name" value="Hemolysin-typ_Ca-bd_CS"/>
</dbReference>
<gene>
    <name evidence="6" type="ORF">HWD57_14330</name>
</gene>
<feature type="domain" description="Dystroglycan-type cadherin-like" evidence="5">
    <location>
        <begin position="2500"/>
        <end position="2592"/>
    </location>
</feature>
<dbReference type="PROSITE" id="PS00330">
    <property type="entry name" value="HEMOLYSIN_CALCIUM"/>
    <property type="match status" value="22"/>
</dbReference>
<dbReference type="InterPro" id="IPR029058">
    <property type="entry name" value="AB_hydrolase_fold"/>
</dbReference>
<dbReference type="Pfam" id="PF06594">
    <property type="entry name" value="HCBP_related"/>
    <property type="match status" value="2"/>
</dbReference>
<sequence>MSTLTITDSLKYAGLQMAAEAFIRDERSLELFASGERLVAVLKRGNDHTSRFPESEARKFADTWEVLDQRANTPTGFSGTLFRNRANPTELVLSFRSTEFIDDTVRDNEATNVKEIKETGWAWGQIADMETWYDELRRDPGKLQGQTFSVTGYSLGGHLATAFHLLHSDDVKEVVTFNGAGVGKVKSGGFPDGLRAALDAFNDLRSDPERMAFALSSASPAIATLYREVRSHLADGSWTVAQASDAVRGSTLTGDLISDPAREAFAHEKKRLQTALEEITKLQADIVRVAGFTAGGEGEGAASSPKAVPAEEIRGLDLDYRLAVSFAAERTVSAGLLGGVVRSIGKKADGEPLFANQYDLVGWETTTAVWSAAAHSLWHHGSDVRIFIEDQPFSRGNVLSEVTKESLKARDFKGLVDHYAVNDFGDNHSLVLIIDSLSVQNALLQLVPETQRAATAAALDTVLRQASWHQAESNSGTQGKAEGDVLETVVNALADLLLGPQPHALRLQGSLDGNTFAKTGNIGRYSGRDALYARLDDITGSEAYRALAGQLTLKVVDADIEYAARSDFAAFAALYTLSPFVLSSDHPEILEAALSSAWSDLYSDWAADRAALAHGADPFSLRISDAWLRDRADFRQRLLWFNANNKNPEQVTFNPEKDNHRYQTDSTYFEDSFSATKIAQGFPSDSPLTSVRRYTFGDGEANMLSGGEVDDHLYGGTGNDTLNGKHGADYLEGNADNDTLDGGGDNDTLNGGPGDDVLIGGDGEDTYVINRGDGNDRVVDTGRNFLKYNGKLIAGLFVQNPDSDTYTFVGDEGFEIKFHSPGVLTLDDRTSLTFDHYSSPESFAESDFGIRLAQAPDAAKITREIVGDRQIVDFNPALEGIQPRYDELQNPISDSAIPVPGASDILHNSVGNDHMILGDGFNMALAVPDAAGQNQPFITQRTGDDWIVGGKKVDFVIGGSGRDTIEGGAGGFDLLAGGDADDIVFADRAETLALQVREAGNNERGDLVSGQGGHDILYGSPSTDLLYGGAGNDFLGGLGGDDYLLGDQDRFVYGAWHVHRNGFEFVFELTAIDGQFQEGPTGSGNDTITGDKGNDVVWAGAGNDDVDGGDDDDILWGEDGNDFLVGGNGEDFLHGGADDDTLEGSAGNDTLIGAGGGDKLQGGSGNDNLQGDAGGSAVAEQGDDRLYGDAGDDILEGFAGSDTLFGGDGDDDLYGDTDLTPLASQGNDLLNGGTGNDTLRGYAGNDTLEGGGDNDSLLGEAGQDFLSGDAGRDQLSGGDDNDTLTGGADRDYLEGGGGNDSLVGGTGIDYLTGDAGDDHYLFASGDSLPDGSGMTERVVDREGSNTIVFLDATSAELRLDSFAGTLIIDYGRSDRLSVVDGVIGSVQHYQFAHGETLIFSELIGRQADAPMSEDRDGSSFRFGGEHDDDLTATAGHATLSGGRGNDILHGEGGGNTYLYSLGDGSDRIIDRSPKIDATGSRLFNTLRFGAGIMPDDLKLELGSLRIRVGSDPDDAIHIDGFNPDDALGISTPPAIDRFEFDGGAVLTYPELLAKGFDLVGTAGNDTLGGTSVSDRLEGGAGNDHLRGGGGSDTYSWGIGSGQDLIDNVDTSTSKIDTLAIGNELLPGDLVLGRNGDDLIVSVRGTDDRLTVLRHYAGAPIDVIRFADGRQWSVLEIDEHLENRLTEGDDIRTGTPGNDILDALAGDDVVDGMAGDDEIDGGSGNDTLRGGDGKDLLSGGDGSDSLHGDGDDDSLDGGGGADQLDGGRGGDTYRFGHGSGSDRIVDTGEAGASDVIVLAAELTPEDLKLSREGSDLILQIIGSGDRLTVVDAFAPGAAAKAVERIMFSGSATVWAANDIRARLLADAATAGNDMITGLEDTANRIFGLDGNDTLSGGALPDLLDGGNGNDLLNGLWGDDLLLGGAGDDVLNGDAGADTLSGGPGQDALGGETGGDTYVFARGDGSDMITDSDLTPGHVDTLQFPDLRAADVRDTLRANNDLAILFSAADRVTVKNQFLAAANELERFSFTDGTVWDAASVRAGLTAIGGSAGDDTITGAASAANRIYGLDGHDRLKGGAQSDLLDGGNGNDFLDGLAGSDTLVGGLGHDIFVVDDAGDVIVENVGEGSDTVEASISFDLLAKGAHVEELILSGASALAGTGNALDNSMRGNSAANVLLGGAGNDSLYGASGNDTLDGGIGNDYLNGGGGNGDDTYRFGRGSGQDRLVDNKVITRDDVDVVSLGEGISPQDITFSAMINQSWLLSLAETSDTLELVADSGLRYGNGQPVIPIRRIQFADGLLASLSGALVGTASNDNLYLYVRPFGSGTVPVRIRMDGGAGNDTMNGDTGNDTLRGGIGNDLIYGDTSDARGNDEIYGDDGDDTLCGGSSIYGRQGTDLLDGGTGNDVLYGAGTVRYGRGYGQDRVIHRADRIDLFDFLPGDISLQYRTDGLYFNVNASDWLKIETTERRITVDSVSFADGSSWDRRAIEARVAGQGNLAPQVDVQLAPVPAVKGQPLSYVLPENAFRDPNSGDSLIWSVSGPYWFSFDPATRRVSGTPENVGSTTLTVTVSDSGGAAAYQFLEVRVRETNHAPMVNRTIPSMIVQEGVPINLSIPADTFIDEDAGDTLTFAATLASGGVLPTWLVFDARTGTIGGTPPVGELGDLGLRIMASDGLGASAATPLTLRIVAPTGSSIAGTAGNDTLNGKSGNDWLNGGMGADTMSGGQGDDTYVVDDAGDLVIESLNEGVDSVQSSVSHTLANHVEHLTLTGSAPINGIGNGLNNRITGNGGNNVLNGGLGADTLVGGPGDDHYTVDQTGDRVVEAADEGNDIVHSPISWVLGDHLERLDLTGSDPVDATGNDLANLLYGQANSAANVLAGGPGNDIYHLGVGDRAVENADQGHDSVYGYGNEHTLAANVENLYLAVTGAATLTGNELANSLRGNAGDDWLSGQAGNDTLNGGLGADTLVGGPGDDHYTVDQTGDRVVEAADEGNDIVHSPISWVLGDHLERLDLTGSDPVDATGNDLANLLYGQANSAANVLAGGPGNDIYHLGVGDRAVENADQGHDSVYGYGNEHTLAANVENLYLAVTGAATLTGNELANSLRGNAGDDLLSGQAGNDTLNGGLGADTLVGGPGDDHYTVDQTGDRVVEAADEGNDIVHSPISWVLGDHLERLDLTGSDPVDATGNDLANLLYGQANSAANVLAGGPGNDIYHLGVGDRAVENADQGHDSVYGYGNEHTLAANVENLYLAVTGAATLTGNELANSLRGNAGDDLLSGQAGNDTLNGGLGADTLVGGPGDDHYTVDQTGDRVVEAADEGNDIVHSPISWVLGDHLERLDLTGSDPVDATGNDLANLLYGQANSAANVLAGGPGNDIYHLGVGDRAVENADQGHDSVYGYGNEHTLAANVENLYLAVTGAATLTGNELANSLRGNAGDDLLSGQAGNDTLNGGLGADTLVGGPGDDHYTVDQTGDRVVEAADEGNDIVHSPISWVLGDHLERLDLTGSDPVDATGNDLANLLYGQANSAANVLAGGPGNDIYHLGVGDRAVENADQGHDSVYGYGNEHTLAANVENLYLAVTGAATLTGNELANSLRGNAGDDLLSGQAGNDTLNGGLGNDLLEGGSGNDTLTDSSGSTLFNGDAGNDILSGGADAEIYLGGVGNDTLRTGAGNDVIIFNRGDGRDTLVASDSGQCVLSLGGSVAYTDLSFSRSNGDLIVTIGSGDQITFKDWYAAGPNPAIRSVLRLQVIAEAMADFDAGGGDPLRDQKVETFDFAGLVDAFDAARSADPTLTDWALSDALTRFQLAGSDSAALGGDLAYQYGRNGSLTGIGVTPAMGVLADPAFGNSAQALTPLVGLQIGTQRLA</sequence>
<dbReference type="GO" id="GO:0005576">
    <property type="term" value="C:extracellular region"/>
    <property type="evidence" value="ECO:0007669"/>
    <property type="project" value="UniProtKB-SubCell"/>
</dbReference>
<feature type="region of interest" description="Disordered" evidence="4">
    <location>
        <begin position="1240"/>
        <end position="1298"/>
    </location>
</feature>
<organism evidence="6 7">
    <name type="scientific">Candidatus Accumulibacter cognatus</name>
    <dbReference type="NCBI Taxonomy" id="2954383"/>
    <lineage>
        <taxon>Bacteria</taxon>
        <taxon>Pseudomonadati</taxon>
        <taxon>Pseudomonadota</taxon>
        <taxon>Betaproteobacteria</taxon>
        <taxon>Candidatus Accumulibacter</taxon>
    </lineage>
</organism>
<feature type="region of interest" description="Disordered" evidence="4">
    <location>
        <begin position="1933"/>
        <end position="1954"/>
    </location>
</feature>
<evidence type="ECO:0000259" key="5">
    <source>
        <dbReference type="SMART" id="SM00736"/>
    </source>
</evidence>
<dbReference type="PANTHER" id="PTHR38340:SF1">
    <property type="entry name" value="S-LAYER PROTEIN"/>
    <property type="match status" value="1"/>
</dbReference>
<dbReference type="InterPro" id="IPR013783">
    <property type="entry name" value="Ig-like_fold"/>
</dbReference>
<dbReference type="GO" id="GO:0005509">
    <property type="term" value="F:calcium ion binding"/>
    <property type="evidence" value="ECO:0007669"/>
    <property type="project" value="InterPro"/>
</dbReference>
<dbReference type="PANTHER" id="PTHR38340">
    <property type="entry name" value="S-LAYER PROTEIN"/>
    <property type="match status" value="1"/>
</dbReference>
<dbReference type="InterPro" id="IPR015919">
    <property type="entry name" value="Cadherin-like_sf"/>
</dbReference>
<dbReference type="InterPro" id="IPR001343">
    <property type="entry name" value="Hemolysn_Ca-bd"/>
</dbReference>
<reference evidence="6 7" key="1">
    <citation type="journal article" date="2019" name="Microbiome">
        <title>Annotated bacterial chromosomes from frame-shift-corrected long-read metagenomic data.</title>
        <authorList>
            <person name="Arumugam K."/>
            <person name="Bagci C."/>
            <person name="Bessarab I."/>
            <person name="Beier S."/>
            <person name="Buchfink B."/>
            <person name="Gorska A."/>
            <person name="Qiu G."/>
            <person name="Huson D.H."/>
            <person name="Williams R.B.H."/>
        </authorList>
    </citation>
    <scope>NUCLEOTIDE SEQUENCE [LARGE SCALE GENOMIC DNA]</scope>
    <source>
        <strain evidence="6">SSA1</strain>
    </source>
</reference>
<evidence type="ECO:0000313" key="6">
    <source>
        <dbReference type="EMBL" id="QLH50835.1"/>
    </source>
</evidence>
<dbReference type="SMART" id="SM00736">
    <property type="entry name" value="CADG"/>
    <property type="match status" value="2"/>
</dbReference>
<dbReference type="PRINTS" id="PR00313">
    <property type="entry name" value="CABNDNGRPT"/>
</dbReference>
<dbReference type="Gene3D" id="2.150.10.10">
    <property type="entry name" value="Serralysin-like metalloprotease, C-terminal"/>
    <property type="match status" value="20"/>
</dbReference>
<feature type="region of interest" description="Disordered" evidence="4">
    <location>
        <begin position="3615"/>
        <end position="3634"/>
    </location>
</feature>
<dbReference type="Gene3D" id="2.60.40.10">
    <property type="entry name" value="Immunoglobulins"/>
    <property type="match status" value="2"/>
</dbReference>
<comment type="subcellular location">
    <subcellularLocation>
        <location evidence="1">Secreted</location>
    </subcellularLocation>
</comment>
<feature type="region of interest" description="Disordered" evidence="4">
    <location>
        <begin position="1134"/>
        <end position="1191"/>
    </location>
</feature>
<keyword evidence="3" id="KW-0106">Calcium</keyword>
<dbReference type="Gene3D" id="3.40.50.1820">
    <property type="entry name" value="alpha/beta hydrolase"/>
    <property type="match status" value="1"/>
</dbReference>
<evidence type="ECO:0000256" key="4">
    <source>
        <dbReference type="SAM" id="MobiDB-lite"/>
    </source>
</evidence>
<dbReference type="EMBL" id="CP058708">
    <property type="protein sequence ID" value="QLH50835.1"/>
    <property type="molecule type" value="Genomic_DNA"/>
</dbReference>
<dbReference type="GO" id="GO:0016020">
    <property type="term" value="C:membrane"/>
    <property type="evidence" value="ECO:0007669"/>
    <property type="project" value="InterPro"/>
</dbReference>
<dbReference type="Pfam" id="PF05345">
    <property type="entry name" value="He_PIG"/>
    <property type="match status" value="2"/>
</dbReference>
<protein>
    <submittedName>
        <fullName evidence="6">Ig domain-containing protein</fullName>
    </submittedName>
</protein>
<evidence type="ECO:0000256" key="1">
    <source>
        <dbReference type="ARBA" id="ARBA00004613"/>
    </source>
</evidence>
<feature type="region of interest" description="Disordered" evidence="4">
    <location>
        <begin position="1216"/>
        <end position="1235"/>
    </location>
</feature>